<dbReference type="AlphaFoldDB" id="A0A225D5L1"/>
<protein>
    <recommendedName>
        <fullName evidence="1">Putative restriction endonuclease domain-containing protein</fullName>
    </recommendedName>
</protein>
<dbReference type="InterPro" id="IPR012296">
    <property type="entry name" value="Nuclease_put_TT1808"/>
</dbReference>
<name>A0A225D5L1_9BACT</name>
<dbReference type="EMBL" id="NIDE01000017">
    <property type="protein sequence ID" value="OWK36253.1"/>
    <property type="molecule type" value="Genomic_DNA"/>
</dbReference>
<gene>
    <name evidence="2" type="ORF">FRUB_08816</name>
</gene>
<dbReference type="CDD" id="cd06260">
    <property type="entry name" value="DUF820-like"/>
    <property type="match status" value="1"/>
</dbReference>
<evidence type="ECO:0000313" key="3">
    <source>
        <dbReference type="Proteomes" id="UP000214646"/>
    </source>
</evidence>
<organism evidence="2 3">
    <name type="scientific">Fimbriiglobus ruber</name>
    <dbReference type="NCBI Taxonomy" id="1908690"/>
    <lineage>
        <taxon>Bacteria</taxon>
        <taxon>Pseudomonadati</taxon>
        <taxon>Planctomycetota</taxon>
        <taxon>Planctomycetia</taxon>
        <taxon>Gemmatales</taxon>
        <taxon>Gemmataceae</taxon>
        <taxon>Fimbriiglobus</taxon>
    </lineage>
</organism>
<accession>A0A225D5L1</accession>
<dbReference type="Proteomes" id="UP000214646">
    <property type="component" value="Unassembled WGS sequence"/>
</dbReference>
<feature type="domain" description="Putative restriction endonuclease" evidence="1">
    <location>
        <begin position="41"/>
        <end position="204"/>
    </location>
</feature>
<dbReference type="PANTHER" id="PTHR34107">
    <property type="entry name" value="SLL0198 PROTEIN-RELATED"/>
    <property type="match status" value="1"/>
</dbReference>
<dbReference type="Gene3D" id="3.90.1570.10">
    <property type="entry name" value="tt1808, chain A"/>
    <property type="match status" value="1"/>
</dbReference>
<evidence type="ECO:0000259" key="1">
    <source>
        <dbReference type="Pfam" id="PF05685"/>
    </source>
</evidence>
<evidence type="ECO:0000313" key="2">
    <source>
        <dbReference type="EMBL" id="OWK36253.1"/>
    </source>
</evidence>
<reference evidence="3" key="1">
    <citation type="submission" date="2017-06" db="EMBL/GenBank/DDBJ databases">
        <title>Genome analysis of Fimbriiglobus ruber SP5, the first member of the order Planctomycetales with confirmed chitinolytic capability.</title>
        <authorList>
            <person name="Ravin N.V."/>
            <person name="Rakitin A.L."/>
            <person name="Ivanova A.A."/>
            <person name="Beletsky A.V."/>
            <person name="Kulichevskaya I.S."/>
            <person name="Mardanov A.V."/>
            <person name="Dedysh S.N."/>
        </authorList>
    </citation>
    <scope>NUCLEOTIDE SEQUENCE [LARGE SCALE GENOMIC DNA]</scope>
    <source>
        <strain evidence="3">SP5</strain>
    </source>
</reference>
<sequence length="214" mass="23703">MSQTEIRTGFDTIDDLLESLGGISPKRVRLFPSPGTATEEDVVRIHDTEDRLCELIDGTLVEKTMGAKESAVALELMVLIGMFSKQSGNLGLLLGADGTMQLMRGLVRIPDGSFTRWDRLPARKYPAEPVPNLVPDLAIEVISPSNTTREMDRKLDDYIQVGVRLVWYVDPATRTIRVYTGNTDPIELTEADTLDGGDVLLGFRVPVKQLFELL</sequence>
<dbReference type="SUPFAM" id="SSF52980">
    <property type="entry name" value="Restriction endonuclease-like"/>
    <property type="match status" value="1"/>
</dbReference>
<dbReference type="PANTHER" id="PTHR34107:SF1">
    <property type="entry name" value="SLL0198 PROTEIN"/>
    <property type="match status" value="1"/>
</dbReference>
<comment type="caution">
    <text evidence="2">The sequence shown here is derived from an EMBL/GenBank/DDBJ whole genome shotgun (WGS) entry which is preliminary data.</text>
</comment>
<dbReference type="RefSeq" id="WP_088259290.1">
    <property type="nucleotide sequence ID" value="NZ_NIDE01000017.1"/>
</dbReference>
<dbReference type="InterPro" id="IPR011335">
    <property type="entry name" value="Restrct_endonuc-II-like"/>
</dbReference>
<proteinExistence type="predicted"/>
<dbReference type="InterPro" id="IPR008538">
    <property type="entry name" value="Uma2"/>
</dbReference>
<dbReference type="OrthoDB" id="1807117at2"/>
<keyword evidence="3" id="KW-1185">Reference proteome</keyword>
<dbReference type="Pfam" id="PF05685">
    <property type="entry name" value="Uma2"/>
    <property type="match status" value="1"/>
</dbReference>